<proteinExistence type="predicted"/>
<reference evidence="2 3" key="1">
    <citation type="submission" date="2020-08" db="EMBL/GenBank/DDBJ databases">
        <title>Functional genomics of gut bacteria from endangered species of beetles.</title>
        <authorList>
            <person name="Carlos-Shanley C."/>
        </authorList>
    </citation>
    <scope>NUCLEOTIDE SEQUENCE [LARGE SCALE GENOMIC DNA]</scope>
    <source>
        <strain evidence="2 3">S00198</strain>
    </source>
</reference>
<dbReference type="SUPFAM" id="SSF55729">
    <property type="entry name" value="Acyl-CoA N-acyltransferases (Nat)"/>
    <property type="match status" value="1"/>
</dbReference>
<sequence>MLESIAHAPAPTVRVHPPLPSRAFGVASSPALAGRTAAGPQPTRMDALNRLATKEERLPFWVRLVKNEADLRKAVHIRHAAYARHVPALAQKLQEPEATDYEDGVVVLLAESKLDGSPLGTARIQSNRFRPLSVEQSVDLPLWMEGMHLAEVTRLGIVGGTMGRLVKTVLIKAAFQYCERQGIEQAIAAGRAPIDRHYEQLLFEDLFPAKGFIPLAHAGNLPHRVMAFDIDSGPARWQQAQHPALNFFCHTRHPDIDMGPVPARSLPAGSKVAGALPRRTPASGRRELPARISNRAFA</sequence>
<name>A0A7X0PCU0_9BURK</name>
<dbReference type="Gene3D" id="3.40.630.30">
    <property type="match status" value="1"/>
</dbReference>
<evidence type="ECO:0000256" key="1">
    <source>
        <dbReference type="SAM" id="MobiDB-lite"/>
    </source>
</evidence>
<protein>
    <submittedName>
        <fullName evidence="2">Uncharacterized protein</fullName>
    </submittedName>
</protein>
<accession>A0A7X0PCU0</accession>
<dbReference type="AlphaFoldDB" id="A0A7X0PCU0"/>
<dbReference type="InterPro" id="IPR016181">
    <property type="entry name" value="Acyl_CoA_acyltransferase"/>
</dbReference>
<organism evidence="2 3">
    <name type="scientific">Acidovorax soli</name>
    <dbReference type="NCBI Taxonomy" id="592050"/>
    <lineage>
        <taxon>Bacteria</taxon>
        <taxon>Pseudomonadati</taxon>
        <taxon>Pseudomonadota</taxon>
        <taxon>Betaproteobacteria</taxon>
        <taxon>Burkholderiales</taxon>
        <taxon>Comamonadaceae</taxon>
        <taxon>Acidovorax</taxon>
    </lineage>
</organism>
<keyword evidence="3" id="KW-1185">Reference proteome</keyword>
<comment type="caution">
    <text evidence="2">The sequence shown here is derived from an EMBL/GenBank/DDBJ whole genome shotgun (WGS) entry which is preliminary data.</text>
</comment>
<dbReference type="RefSeq" id="WP_184856948.1">
    <property type="nucleotide sequence ID" value="NZ_JACHLK010000003.1"/>
</dbReference>
<dbReference type="EMBL" id="JACHLK010000003">
    <property type="protein sequence ID" value="MBB6559550.1"/>
    <property type="molecule type" value="Genomic_DNA"/>
</dbReference>
<dbReference type="Proteomes" id="UP000575083">
    <property type="component" value="Unassembled WGS sequence"/>
</dbReference>
<evidence type="ECO:0000313" key="3">
    <source>
        <dbReference type="Proteomes" id="UP000575083"/>
    </source>
</evidence>
<gene>
    <name evidence="2" type="ORF">HNP48_002217</name>
</gene>
<feature type="region of interest" description="Disordered" evidence="1">
    <location>
        <begin position="269"/>
        <end position="298"/>
    </location>
</feature>
<evidence type="ECO:0000313" key="2">
    <source>
        <dbReference type="EMBL" id="MBB6559550.1"/>
    </source>
</evidence>